<dbReference type="InterPro" id="IPR017732">
    <property type="entry name" value="T4/T6SS_DotU"/>
</dbReference>
<evidence type="ECO:0000313" key="4">
    <source>
        <dbReference type="Proteomes" id="UP000002139"/>
    </source>
</evidence>
<keyword evidence="1" id="KW-0472">Membrane</keyword>
<reference evidence="3 4" key="1">
    <citation type="journal article" date="2007" name="Nat. Biotechnol.">
        <title>Complete genome sequence of the myxobacterium Sorangium cellulosum.</title>
        <authorList>
            <person name="Schneiker S."/>
            <person name="Perlova O."/>
            <person name="Kaiser O."/>
            <person name="Gerth K."/>
            <person name="Alici A."/>
            <person name="Altmeyer M.O."/>
            <person name="Bartels D."/>
            <person name="Bekel T."/>
            <person name="Beyer S."/>
            <person name="Bode E."/>
            <person name="Bode H.B."/>
            <person name="Bolten C.J."/>
            <person name="Choudhuri J.V."/>
            <person name="Doss S."/>
            <person name="Elnakady Y.A."/>
            <person name="Frank B."/>
            <person name="Gaigalat L."/>
            <person name="Goesmann A."/>
            <person name="Groeger C."/>
            <person name="Gross F."/>
            <person name="Jelsbak L."/>
            <person name="Jelsbak L."/>
            <person name="Kalinowski J."/>
            <person name="Kegler C."/>
            <person name="Knauber T."/>
            <person name="Konietzny S."/>
            <person name="Kopp M."/>
            <person name="Krause L."/>
            <person name="Krug D."/>
            <person name="Linke B."/>
            <person name="Mahmud T."/>
            <person name="Martinez-Arias R."/>
            <person name="McHardy A.C."/>
            <person name="Merai M."/>
            <person name="Meyer F."/>
            <person name="Mormann S."/>
            <person name="Munoz-Dorado J."/>
            <person name="Perez J."/>
            <person name="Pradella S."/>
            <person name="Rachid S."/>
            <person name="Raddatz G."/>
            <person name="Rosenau F."/>
            <person name="Rueckert C."/>
            <person name="Sasse F."/>
            <person name="Scharfe M."/>
            <person name="Schuster S.C."/>
            <person name="Suen G."/>
            <person name="Treuner-Lange A."/>
            <person name="Velicer G.J."/>
            <person name="Vorholter F.-J."/>
            <person name="Weissman K.J."/>
            <person name="Welch R.D."/>
            <person name="Wenzel S.C."/>
            <person name="Whitworth D.E."/>
            <person name="Wilhelm S."/>
            <person name="Wittmann C."/>
            <person name="Bloecker H."/>
            <person name="Puehler A."/>
            <person name="Mueller R."/>
        </authorList>
    </citation>
    <scope>NUCLEOTIDE SEQUENCE [LARGE SCALE GENOMIC DNA]</scope>
    <source>
        <strain evidence="4">So ce56</strain>
    </source>
</reference>
<evidence type="ECO:0000313" key="3">
    <source>
        <dbReference type="EMBL" id="CAN99518.1"/>
    </source>
</evidence>
<feature type="domain" description="Type IV / VI secretion system DotU" evidence="2">
    <location>
        <begin position="28"/>
        <end position="241"/>
    </location>
</feature>
<keyword evidence="1" id="KW-1133">Transmembrane helix</keyword>
<dbReference type="PANTHER" id="PTHR38033">
    <property type="entry name" value="MEMBRANE PROTEIN-RELATED"/>
    <property type="match status" value="1"/>
</dbReference>
<dbReference type="PANTHER" id="PTHR38033:SF1">
    <property type="entry name" value="DOTU FAMILY TYPE IV_VI SECRETION SYSTEM PROTEIN"/>
    <property type="match status" value="1"/>
</dbReference>
<sequence length="258" mass="28383">METPRREAPAPLQGSPVQALAGSTLLLDAFHAFYAEVVRQRQLVTLAHGGLAPGIETVRQRLVDFLETQAVSLGRKLTKHELRAYDDAQYVMAAMADELLLQAEWDGRYAWAERPLEAHIFHTYVSGERIFRKLDDVLSGHDAAPSALLLVYLAALALGFQGKYRALGLRDKPERYRQDLALHLQRVDPTLATGLTELCPQAHAHTLGGSSRSRLPSLRAGVVPLAVVAGLLALAAQGVWLYRVDRVVEELDRIEGAP</sequence>
<evidence type="ECO:0000259" key="2">
    <source>
        <dbReference type="Pfam" id="PF09850"/>
    </source>
</evidence>
<dbReference type="KEGG" id="scl:sce9345"/>
<dbReference type="AlphaFoldDB" id="A9GHM5"/>
<dbReference type="HOGENOM" id="CLU_1109777_0_0_7"/>
<proteinExistence type="predicted"/>
<accession>A9GHM5</accession>
<dbReference type="InterPro" id="IPR038522">
    <property type="entry name" value="T4/T6SS_DotU_sf"/>
</dbReference>
<dbReference type="STRING" id="448385.sce9345"/>
<keyword evidence="1" id="KW-0812">Transmembrane</keyword>
<keyword evidence="4" id="KW-1185">Reference proteome</keyword>
<organism evidence="3 4">
    <name type="scientific">Sorangium cellulosum (strain So ce56)</name>
    <name type="common">Polyangium cellulosum (strain So ce56)</name>
    <dbReference type="NCBI Taxonomy" id="448385"/>
    <lineage>
        <taxon>Bacteria</taxon>
        <taxon>Pseudomonadati</taxon>
        <taxon>Myxococcota</taxon>
        <taxon>Polyangia</taxon>
        <taxon>Polyangiales</taxon>
        <taxon>Polyangiaceae</taxon>
        <taxon>Sorangium</taxon>
    </lineage>
</organism>
<evidence type="ECO:0000256" key="1">
    <source>
        <dbReference type="SAM" id="Phobius"/>
    </source>
</evidence>
<protein>
    <recommendedName>
        <fullName evidence="2">Type IV / VI secretion system DotU domain-containing protein</fullName>
    </recommendedName>
</protein>
<dbReference type="Pfam" id="PF09850">
    <property type="entry name" value="DotU"/>
    <property type="match status" value="1"/>
</dbReference>
<dbReference type="eggNOG" id="COG3455">
    <property type="taxonomic scope" value="Bacteria"/>
</dbReference>
<feature type="transmembrane region" description="Helical" evidence="1">
    <location>
        <begin position="222"/>
        <end position="242"/>
    </location>
</feature>
<name>A9GHM5_SORC5</name>
<dbReference type="Proteomes" id="UP000002139">
    <property type="component" value="Chromosome"/>
</dbReference>
<gene>
    <name evidence="3" type="ordered locus">sce9345</name>
</gene>
<dbReference type="EMBL" id="AM746676">
    <property type="protein sequence ID" value="CAN99518.1"/>
    <property type="molecule type" value="Genomic_DNA"/>
</dbReference>
<dbReference type="Gene3D" id="1.25.40.590">
    <property type="entry name" value="Type IV / VI secretion system, DotU"/>
    <property type="match status" value="1"/>
</dbReference>